<name>A0A8S1XWV6_PAROT</name>
<sequence length="99" mass="11746">MLPSPREFDKADMSRSDTQTTKSTINKLTHPAKTNNKKQSLSKHSTLYSFFQYVYKQQKYKRQFDRFLSDESSVADRNINQINSQILKKQSLLKKRQQK</sequence>
<proteinExistence type="predicted"/>
<feature type="compositionally biased region" description="Basic and acidic residues" evidence="1">
    <location>
        <begin position="1"/>
        <end position="15"/>
    </location>
</feature>
<gene>
    <name evidence="2" type="ORF">POCTA_138.1.T1360062</name>
</gene>
<organism evidence="2 3">
    <name type="scientific">Paramecium octaurelia</name>
    <dbReference type="NCBI Taxonomy" id="43137"/>
    <lineage>
        <taxon>Eukaryota</taxon>
        <taxon>Sar</taxon>
        <taxon>Alveolata</taxon>
        <taxon>Ciliophora</taxon>
        <taxon>Intramacronucleata</taxon>
        <taxon>Oligohymenophorea</taxon>
        <taxon>Peniculida</taxon>
        <taxon>Parameciidae</taxon>
        <taxon>Paramecium</taxon>
    </lineage>
</organism>
<feature type="region of interest" description="Disordered" evidence="1">
    <location>
        <begin position="1"/>
        <end position="41"/>
    </location>
</feature>
<dbReference type="AlphaFoldDB" id="A0A8S1XWV6"/>
<feature type="compositionally biased region" description="Polar residues" evidence="1">
    <location>
        <begin position="16"/>
        <end position="41"/>
    </location>
</feature>
<accession>A0A8S1XWV6</accession>
<evidence type="ECO:0000313" key="3">
    <source>
        <dbReference type="Proteomes" id="UP000683925"/>
    </source>
</evidence>
<dbReference type="Proteomes" id="UP000683925">
    <property type="component" value="Unassembled WGS sequence"/>
</dbReference>
<protein>
    <submittedName>
        <fullName evidence="2">Uncharacterized protein</fullName>
    </submittedName>
</protein>
<evidence type="ECO:0000313" key="2">
    <source>
        <dbReference type="EMBL" id="CAD8205710.1"/>
    </source>
</evidence>
<dbReference type="EMBL" id="CAJJDP010000137">
    <property type="protein sequence ID" value="CAD8205710.1"/>
    <property type="molecule type" value="Genomic_DNA"/>
</dbReference>
<keyword evidence="3" id="KW-1185">Reference proteome</keyword>
<evidence type="ECO:0000256" key="1">
    <source>
        <dbReference type="SAM" id="MobiDB-lite"/>
    </source>
</evidence>
<reference evidence="2" key="1">
    <citation type="submission" date="2021-01" db="EMBL/GenBank/DDBJ databases">
        <authorList>
            <consortium name="Genoscope - CEA"/>
            <person name="William W."/>
        </authorList>
    </citation>
    <scope>NUCLEOTIDE SEQUENCE</scope>
</reference>
<comment type="caution">
    <text evidence="2">The sequence shown here is derived from an EMBL/GenBank/DDBJ whole genome shotgun (WGS) entry which is preliminary data.</text>
</comment>